<dbReference type="EMBL" id="JAGGJQ010000008">
    <property type="protein sequence ID" value="MBP1840770.1"/>
    <property type="molecule type" value="Genomic_DNA"/>
</dbReference>
<evidence type="ECO:0000313" key="3">
    <source>
        <dbReference type="Proteomes" id="UP001138672"/>
    </source>
</evidence>
<dbReference type="AlphaFoldDB" id="A0A9X1CCY4"/>
<dbReference type="Proteomes" id="UP001138672">
    <property type="component" value="Unassembled WGS sequence"/>
</dbReference>
<name>A0A9X1CCY4_9FLAO</name>
<keyword evidence="4" id="KW-1185">Reference proteome</keyword>
<accession>A0A9X1CCY4</accession>
<dbReference type="InterPro" id="IPR008969">
    <property type="entry name" value="CarboxyPept-like_regulatory"/>
</dbReference>
<reference evidence="1" key="1">
    <citation type="submission" date="2021-03" db="EMBL/GenBank/DDBJ databases">
        <title>Genomic Encyclopedia of Type Strains, Phase IV (KMG-IV): sequencing the most valuable type-strain genomes for metagenomic binning, comparative biology and taxonomic classification.</title>
        <authorList>
            <person name="Goeker M."/>
        </authorList>
    </citation>
    <scope>NUCLEOTIDE SEQUENCE</scope>
    <source>
        <strain evidence="1">DSM 15523</strain>
        <strain evidence="2 4">DSM 16476</strain>
    </source>
</reference>
<protein>
    <recommendedName>
        <fullName evidence="5">Carboxypeptidase-like regulatory domain-containing protein</fullName>
    </recommendedName>
</protein>
<evidence type="ECO:0008006" key="5">
    <source>
        <dbReference type="Google" id="ProtNLM"/>
    </source>
</evidence>
<dbReference type="RefSeq" id="WP_103191338.1">
    <property type="nucleotide sequence ID" value="NZ_JAGGJQ010000008.1"/>
</dbReference>
<dbReference type="Proteomes" id="UP001231587">
    <property type="component" value="Unassembled WGS sequence"/>
</dbReference>
<sequence length="136" mass="16170">MKIYFLILYPLVLFSMLKGEIISETRIKTIPFELKQEKDSLIIYGKVNDNIGELFEYVTVKIQNSKTKSTVNKYGEYRINVTEQLNKNKKIVIEFYFLGYKTERREIKKKLFKKNNILEMNIKMKEEVTIIECPNG</sequence>
<dbReference type="OrthoDB" id="9950246at2"/>
<organism evidence="1 3">
    <name type="scientific">Formosa algae</name>
    <dbReference type="NCBI Taxonomy" id="225843"/>
    <lineage>
        <taxon>Bacteria</taxon>
        <taxon>Pseudomonadati</taxon>
        <taxon>Bacteroidota</taxon>
        <taxon>Flavobacteriia</taxon>
        <taxon>Flavobacteriales</taxon>
        <taxon>Flavobacteriaceae</taxon>
        <taxon>Formosa</taxon>
    </lineage>
</organism>
<evidence type="ECO:0000313" key="2">
    <source>
        <dbReference type="EMBL" id="MDQ0336333.1"/>
    </source>
</evidence>
<comment type="caution">
    <text evidence="1">The sequence shown here is derived from an EMBL/GenBank/DDBJ whole genome shotgun (WGS) entry which is preliminary data.</text>
</comment>
<dbReference type="SUPFAM" id="SSF49464">
    <property type="entry name" value="Carboxypeptidase regulatory domain-like"/>
    <property type="match status" value="1"/>
</dbReference>
<evidence type="ECO:0000313" key="4">
    <source>
        <dbReference type="Proteomes" id="UP001231587"/>
    </source>
</evidence>
<proteinExistence type="predicted"/>
<evidence type="ECO:0000313" key="1">
    <source>
        <dbReference type="EMBL" id="MBP1840770.1"/>
    </source>
</evidence>
<gene>
    <name evidence="1" type="ORF">J2Z56_002701</name>
    <name evidence="2" type="ORF">J2Z57_002786</name>
</gene>
<dbReference type="EMBL" id="JAUSUU010000008">
    <property type="protein sequence ID" value="MDQ0336333.1"/>
    <property type="molecule type" value="Genomic_DNA"/>
</dbReference>